<dbReference type="InterPro" id="IPR006439">
    <property type="entry name" value="HAD-SF_hydro_IA"/>
</dbReference>
<accession>A0ABT7T139</accession>
<reference evidence="1 2" key="1">
    <citation type="submission" date="2023-06" db="EMBL/GenBank/DDBJ databases">
        <title>Alteromonas sp. ASW11-36 isolated from intertidal sand.</title>
        <authorList>
            <person name="Li Y."/>
        </authorList>
    </citation>
    <scope>NUCLEOTIDE SEQUENCE [LARGE SCALE GENOMIC DNA]</scope>
    <source>
        <strain evidence="1 2">ASW11-36</strain>
    </source>
</reference>
<sequence length="171" mass="18831">MIDIQSAQGVIFDLDGTLVESNLDFNAIRQAVGCPDGVDLLAYIDALPTPEARARAHGIVLQHELDDAIHARWLTGARSFVESLVARNIPMAIVTRNCVAATQRKITQNAIPIQLVLTREDAPAKPDPTALLLIAERWQIPTEQLLYVGDYIYDEQAAANANMRFCYSPFG</sequence>
<gene>
    <name evidence="1" type="ORF">QTP81_15935</name>
</gene>
<dbReference type="InterPro" id="IPR041492">
    <property type="entry name" value="HAD_2"/>
</dbReference>
<protein>
    <submittedName>
        <fullName evidence="1">HAD-IA family hydrolase</fullName>
    </submittedName>
</protein>
<proteinExistence type="predicted"/>
<dbReference type="Gene3D" id="3.40.50.1000">
    <property type="entry name" value="HAD superfamily/HAD-like"/>
    <property type="match status" value="1"/>
</dbReference>
<dbReference type="SFLD" id="SFLDS00003">
    <property type="entry name" value="Haloacid_Dehalogenase"/>
    <property type="match status" value="1"/>
</dbReference>
<dbReference type="PANTHER" id="PTHR43885:SF1">
    <property type="entry name" value="SUPERFAMILY HYDROLASE, PUTATIVE (AFU_ORTHOLOGUE AFUA_4G13290)-RELATED"/>
    <property type="match status" value="1"/>
</dbReference>
<dbReference type="InterPro" id="IPR023214">
    <property type="entry name" value="HAD_sf"/>
</dbReference>
<dbReference type="SUPFAM" id="SSF56784">
    <property type="entry name" value="HAD-like"/>
    <property type="match status" value="1"/>
</dbReference>
<comment type="caution">
    <text evidence="1">The sequence shown here is derived from an EMBL/GenBank/DDBJ whole genome shotgun (WGS) entry which is preliminary data.</text>
</comment>
<dbReference type="RefSeq" id="WP_289366846.1">
    <property type="nucleotide sequence ID" value="NZ_JAUCBP010000013.1"/>
</dbReference>
<dbReference type="PANTHER" id="PTHR43885">
    <property type="entry name" value="HALOACID DEHALOGENASE-LIKE HYDROLASE"/>
    <property type="match status" value="1"/>
</dbReference>
<evidence type="ECO:0000313" key="2">
    <source>
        <dbReference type="Proteomes" id="UP001234343"/>
    </source>
</evidence>
<name>A0ABT7T139_9ALTE</name>
<dbReference type="SFLD" id="SFLDG01129">
    <property type="entry name" value="C1.5:_HAD__Beta-PGM__Phosphata"/>
    <property type="match status" value="1"/>
</dbReference>
<dbReference type="NCBIfam" id="TIGR01549">
    <property type="entry name" value="HAD-SF-IA-v1"/>
    <property type="match status" value="1"/>
</dbReference>
<dbReference type="GO" id="GO:0016787">
    <property type="term" value="F:hydrolase activity"/>
    <property type="evidence" value="ECO:0007669"/>
    <property type="project" value="UniProtKB-KW"/>
</dbReference>
<keyword evidence="1" id="KW-0378">Hydrolase</keyword>
<dbReference type="EMBL" id="JAUCBP010000013">
    <property type="protein sequence ID" value="MDM7862095.1"/>
    <property type="molecule type" value="Genomic_DNA"/>
</dbReference>
<dbReference type="InterPro" id="IPR036412">
    <property type="entry name" value="HAD-like_sf"/>
</dbReference>
<dbReference type="Pfam" id="PF13419">
    <property type="entry name" value="HAD_2"/>
    <property type="match status" value="1"/>
</dbReference>
<evidence type="ECO:0000313" key="1">
    <source>
        <dbReference type="EMBL" id="MDM7862095.1"/>
    </source>
</evidence>
<keyword evidence="2" id="KW-1185">Reference proteome</keyword>
<dbReference type="Gene3D" id="1.10.260.80">
    <property type="match status" value="1"/>
</dbReference>
<organism evidence="1 2">
    <name type="scientific">Alteromonas arenosi</name>
    <dbReference type="NCBI Taxonomy" id="3055817"/>
    <lineage>
        <taxon>Bacteria</taxon>
        <taxon>Pseudomonadati</taxon>
        <taxon>Pseudomonadota</taxon>
        <taxon>Gammaproteobacteria</taxon>
        <taxon>Alteromonadales</taxon>
        <taxon>Alteromonadaceae</taxon>
        <taxon>Alteromonas/Salinimonas group</taxon>
        <taxon>Alteromonas</taxon>
    </lineage>
</organism>
<dbReference type="Proteomes" id="UP001234343">
    <property type="component" value="Unassembled WGS sequence"/>
</dbReference>